<dbReference type="PANTHER" id="PTHR43130">
    <property type="entry name" value="ARAC-FAMILY TRANSCRIPTIONAL REGULATOR"/>
    <property type="match status" value="1"/>
</dbReference>
<dbReference type="SUPFAM" id="SSF46689">
    <property type="entry name" value="Homeodomain-like"/>
    <property type="match status" value="2"/>
</dbReference>
<dbReference type="Proteomes" id="UP001055940">
    <property type="component" value="Chromosome"/>
</dbReference>
<evidence type="ECO:0000313" key="4">
    <source>
        <dbReference type="EMBL" id="USY23033.1"/>
    </source>
</evidence>
<evidence type="ECO:0000256" key="2">
    <source>
        <dbReference type="ARBA" id="ARBA00023163"/>
    </source>
</evidence>
<evidence type="ECO:0000259" key="3">
    <source>
        <dbReference type="PROSITE" id="PS01124"/>
    </source>
</evidence>
<dbReference type="PANTHER" id="PTHR43130:SF3">
    <property type="entry name" value="HTH-TYPE TRANSCRIPTIONAL REGULATOR RV1931C"/>
    <property type="match status" value="1"/>
</dbReference>
<proteinExistence type="predicted"/>
<gene>
    <name evidence="4" type="ORF">NE857_16285</name>
</gene>
<keyword evidence="2" id="KW-0804">Transcription</keyword>
<dbReference type="InterPro" id="IPR009057">
    <property type="entry name" value="Homeodomain-like_sf"/>
</dbReference>
<dbReference type="SUPFAM" id="SSF52317">
    <property type="entry name" value="Class I glutamine amidotransferase-like"/>
    <property type="match status" value="1"/>
</dbReference>
<dbReference type="PROSITE" id="PS01124">
    <property type="entry name" value="HTH_ARAC_FAMILY_2"/>
    <property type="match status" value="1"/>
</dbReference>
<dbReference type="RefSeq" id="WP_254421762.1">
    <property type="nucleotide sequence ID" value="NZ_BAAAJB010000051.1"/>
</dbReference>
<protein>
    <submittedName>
        <fullName evidence="4">GlxA family transcriptional regulator</fullName>
    </submittedName>
</protein>
<dbReference type="InterPro" id="IPR029062">
    <property type="entry name" value="Class_I_gatase-like"/>
</dbReference>
<dbReference type="Pfam" id="PF01965">
    <property type="entry name" value="DJ-1_PfpI"/>
    <property type="match status" value="1"/>
</dbReference>
<dbReference type="CDD" id="cd03137">
    <property type="entry name" value="GATase1_AraC_1"/>
    <property type="match status" value="1"/>
</dbReference>
<dbReference type="InterPro" id="IPR002818">
    <property type="entry name" value="DJ-1/PfpI"/>
</dbReference>
<evidence type="ECO:0000313" key="5">
    <source>
        <dbReference type="Proteomes" id="UP001055940"/>
    </source>
</evidence>
<accession>A0ABY5DIF2</accession>
<dbReference type="InterPro" id="IPR018060">
    <property type="entry name" value="HTH_AraC"/>
</dbReference>
<evidence type="ECO:0000256" key="1">
    <source>
        <dbReference type="ARBA" id="ARBA00023015"/>
    </source>
</evidence>
<keyword evidence="5" id="KW-1185">Reference proteome</keyword>
<dbReference type="Gene3D" id="1.10.10.60">
    <property type="entry name" value="Homeodomain-like"/>
    <property type="match status" value="1"/>
</dbReference>
<dbReference type="Pfam" id="PF12833">
    <property type="entry name" value="HTH_18"/>
    <property type="match status" value="1"/>
</dbReference>
<dbReference type="EMBL" id="CP099837">
    <property type="protein sequence ID" value="USY23033.1"/>
    <property type="molecule type" value="Genomic_DNA"/>
</dbReference>
<feature type="domain" description="HTH araC/xylS-type" evidence="3">
    <location>
        <begin position="218"/>
        <end position="316"/>
    </location>
</feature>
<dbReference type="Gene3D" id="3.40.50.880">
    <property type="match status" value="1"/>
</dbReference>
<organism evidence="4 5">
    <name type="scientific">Nocardiopsis exhalans</name>
    <dbReference type="NCBI Taxonomy" id="163604"/>
    <lineage>
        <taxon>Bacteria</taxon>
        <taxon>Bacillati</taxon>
        <taxon>Actinomycetota</taxon>
        <taxon>Actinomycetes</taxon>
        <taxon>Streptosporangiales</taxon>
        <taxon>Nocardiopsidaceae</taxon>
        <taxon>Nocardiopsis</taxon>
    </lineage>
</organism>
<keyword evidence="1" id="KW-0805">Transcription regulation</keyword>
<name>A0ABY5DIF2_9ACTN</name>
<sequence length="322" mass="34982">MTRPTVLVPLFDRVQSLDVAGPLEVFHGASRVPAAVPGRRPRTLTASLDGAPVRTESGLTLLPESALDGVGDIDTLLVPGGHGALDPDPRLVCWIREYAPRARRIASVCTGAFVLAEAGLLDGRRVTTHWDHCAALSRRHPRLTVDPDPIFVRDGSVTTSAGVTAGIDLALALVEDDLGHHTALTIARHLVMFLRRPGNQAQFSTHLAAQAARRPPLRDLQHWIAANPGEDLSVEALAERAGYSARQFQRVFTAEVGTTPGRYVDRVRLETARRLLEEGTEAVETVARASGYGTYEAMRRAFVRVLDCAPADYRSRFHTLGT</sequence>
<dbReference type="InterPro" id="IPR052158">
    <property type="entry name" value="INH-QAR"/>
</dbReference>
<dbReference type="SMART" id="SM00342">
    <property type="entry name" value="HTH_ARAC"/>
    <property type="match status" value="1"/>
</dbReference>
<reference evidence="4" key="1">
    <citation type="submission" date="2022-06" db="EMBL/GenBank/DDBJ databases">
        <authorList>
            <person name="Ping M."/>
        </authorList>
    </citation>
    <scope>NUCLEOTIDE SEQUENCE</scope>
    <source>
        <strain evidence="4">JCM11759T</strain>
    </source>
</reference>